<dbReference type="EMBL" id="BKCP01010848">
    <property type="protein sequence ID" value="GER54046.1"/>
    <property type="molecule type" value="Genomic_DNA"/>
</dbReference>
<keyword evidence="2" id="KW-0413">Isomerase</keyword>
<gene>
    <name evidence="2" type="ORF">STAS_31598</name>
</gene>
<name>A0A5A7R9C7_STRAF</name>
<keyword evidence="3" id="KW-1185">Reference proteome</keyword>
<proteinExistence type="predicted"/>
<comment type="caution">
    <text evidence="2">The sequence shown here is derived from an EMBL/GenBank/DDBJ whole genome shotgun (WGS) entry which is preliminary data.</text>
</comment>
<organism evidence="2 3">
    <name type="scientific">Striga asiatica</name>
    <name type="common">Asiatic witchweed</name>
    <name type="synonym">Buchnera asiatica</name>
    <dbReference type="NCBI Taxonomy" id="4170"/>
    <lineage>
        <taxon>Eukaryota</taxon>
        <taxon>Viridiplantae</taxon>
        <taxon>Streptophyta</taxon>
        <taxon>Embryophyta</taxon>
        <taxon>Tracheophyta</taxon>
        <taxon>Spermatophyta</taxon>
        <taxon>Magnoliopsida</taxon>
        <taxon>eudicotyledons</taxon>
        <taxon>Gunneridae</taxon>
        <taxon>Pentapetalae</taxon>
        <taxon>asterids</taxon>
        <taxon>lamiids</taxon>
        <taxon>Lamiales</taxon>
        <taxon>Orobanchaceae</taxon>
        <taxon>Buchnereae</taxon>
        <taxon>Striga</taxon>
    </lineage>
</organism>
<dbReference type="GO" id="GO:0016853">
    <property type="term" value="F:isomerase activity"/>
    <property type="evidence" value="ECO:0007669"/>
    <property type="project" value="UniProtKB-KW"/>
</dbReference>
<accession>A0A5A7R9C7</accession>
<feature type="region of interest" description="Disordered" evidence="1">
    <location>
        <begin position="1"/>
        <end position="37"/>
    </location>
</feature>
<dbReference type="AlphaFoldDB" id="A0A5A7R9C7"/>
<evidence type="ECO:0000313" key="2">
    <source>
        <dbReference type="EMBL" id="GER54046.1"/>
    </source>
</evidence>
<reference evidence="3" key="1">
    <citation type="journal article" date="2019" name="Curr. Biol.">
        <title>Genome Sequence of Striga asiatica Provides Insight into the Evolution of Plant Parasitism.</title>
        <authorList>
            <person name="Yoshida S."/>
            <person name="Kim S."/>
            <person name="Wafula E.K."/>
            <person name="Tanskanen J."/>
            <person name="Kim Y.M."/>
            <person name="Honaas L."/>
            <person name="Yang Z."/>
            <person name="Spallek T."/>
            <person name="Conn C.E."/>
            <person name="Ichihashi Y."/>
            <person name="Cheong K."/>
            <person name="Cui S."/>
            <person name="Der J.P."/>
            <person name="Gundlach H."/>
            <person name="Jiao Y."/>
            <person name="Hori C."/>
            <person name="Ishida J.K."/>
            <person name="Kasahara H."/>
            <person name="Kiba T."/>
            <person name="Kim M.S."/>
            <person name="Koo N."/>
            <person name="Laohavisit A."/>
            <person name="Lee Y.H."/>
            <person name="Lumba S."/>
            <person name="McCourt P."/>
            <person name="Mortimer J.C."/>
            <person name="Mutuku J.M."/>
            <person name="Nomura T."/>
            <person name="Sasaki-Sekimoto Y."/>
            <person name="Seto Y."/>
            <person name="Wang Y."/>
            <person name="Wakatake T."/>
            <person name="Sakakibara H."/>
            <person name="Demura T."/>
            <person name="Yamaguchi S."/>
            <person name="Yoneyama K."/>
            <person name="Manabe R.I."/>
            <person name="Nelson D.C."/>
            <person name="Schulman A.H."/>
            <person name="Timko M.P."/>
            <person name="dePamphilis C.W."/>
            <person name="Choi D."/>
            <person name="Shirasu K."/>
        </authorList>
    </citation>
    <scope>NUCLEOTIDE SEQUENCE [LARGE SCALE GENOMIC DNA]</scope>
    <source>
        <strain evidence="3">cv. UVA1</strain>
    </source>
</reference>
<evidence type="ECO:0000256" key="1">
    <source>
        <dbReference type="SAM" id="MobiDB-lite"/>
    </source>
</evidence>
<sequence length="241" mass="27230">MGSIPRELNTDQSKERERSRDTPSQPPADFTTNEQREEKLSGWKIKLTAKIEPVTIAEPRLGFVLRREEAAGFVCSKDSARWRDRKDVGVGRWLFGARQWSFSRRWQAARVLQCGEVGDVWCELRAAGGGGRPPNPTLPSSYTHATSSDFEFIISAAPENSPPNPTHSHGSATLNIQAIFVFALLILWDKGEFPAFYVDGFHSNPFSRSFHLKTTVLWRTYLAMDGRRKGFQTKDLSWVNA</sequence>
<dbReference type="Proteomes" id="UP000325081">
    <property type="component" value="Unassembled WGS sequence"/>
</dbReference>
<feature type="compositionally biased region" description="Basic and acidic residues" evidence="1">
    <location>
        <begin position="8"/>
        <end position="21"/>
    </location>
</feature>
<evidence type="ECO:0000313" key="3">
    <source>
        <dbReference type="Proteomes" id="UP000325081"/>
    </source>
</evidence>
<protein>
    <submittedName>
        <fullName evidence="2">DNA topoisomerase 4 subunit A</fullName>
    </submittedName>
</protein>